<name>A0A933L6S5_9HYPH</name>
<keyword evidence="1" id="KW-1133">Transmembrane helix</keyword>
<proteinExistence type="predicted"/>
<evidence type="ECO:0000256" key="1">
    <source>
        <dbReference type="SAM" id="Phobius"/>
    </source>
</evidence>
<evidence type="ECO:0000313" key="3">
    <source>
        <dbReference type="Proteomes" id="UP000782610"/>
    </source>
</evidence>
<dbReference type="Proteomes" id="UP000782610">
    <property type="component" value="Unassembled WGS sequence"/>
</dbReference>
<sequence>MTAPRSSGEAGFVMIDALMATVLVALAGSTIVLIANGLVKQEEGALDRLVALTMSQSIMKQALLLGPIASAQSDRSDELYTYEIAKGGEAVPGTKLVEVWAVVATPKAGTEGAPERLDFFAPSPDSGLSP</sequence>
<evidence type="ECO:0000313" key="2">
    <source>
        <dbReference type="EMBL" id="MBI4924135.1"/>
    </source>
</evidence>
<feature type="transmembrane region" description="Helical" evidence="1">
    <location>
        <begin position="12"/>
        <end position="39"/>
    </location>
</feature>
<protein>
    <recommendedName>
        <fullName evidence="4">Type II secretion system protein</fullName>
    </recommendedName>
</protein>
<dbReference type="EMBL" id="JACRAF010000069">
    <property type="protein sequence ID" value="MBI4924135.1"/>
    <property type="molecule type" value="Genomic_DNA"/>
</dbReference>
<comment type="caution">
    <text evidence="2">The sequence shown here is derived from an EMBL/GenBank/DDBJ whole genome shotgun (WGS) entry which is preliminary data.</text>
</comment>
<evidence type="ECO:0008006" key="4">
    <source>
        <dbReference type="Google" id="ProtNLM"/>
    </source>
</evidence>
<gene>
    <name evidence="2" type="ORF">HY834_20560</name>
</gene>
<accession>A0A933L6S5</accession>
<keyword evidence="1" id="KW-0812">Transmembrane</keyword>
<organism evidence="2 3">
    <name type="scientific">Devosia nanyangense</name>
    <dbReference type="NCBI Taxonomy" id="1228055"/>
    <lineage>
        <taxon>Bacteria</taxon>
        <taxon>Pseudomonadati</taxon>
        <taxon>Pseudomonadota</taxon>
        <taxon>Alphaproteobacteria</taxon>
        <taxon>Hyphomicrobiales</taxon>
        <taxon>Devosiaceae</taxon>
        <taxon>Devosia</taxon>
    </lineage>
</organism>
<reference evidence="2" key="1">
    <citation type="submission" date="2020-07" db="EMBL/GenBank/DDBJ databases">
        <title>Huge and variable diversity of episymbiotic CPR bacteria and DPANN archaea in groundwater ecosystems.</title>
        <authorList>
            <person name="He C.Y."/>
            <person name="Keren R."/>
            <person name="Whittaker M."/>
            <person name="Farag I.F."/>
            <person name="Doudna J."/>
            <person name="Cate J.H.D."/>
            <person name="Banfield J.F."/>
        </authorList>
    </citation>
    <scope>NUCLEOTIDE SEQUENCE</scope>
    <source>
        <strain evidence="2">NC_groundwater_1586_Pr3_B-0.1um_66_15</strain>
    </source>
</reference>
<dbReference type="AlphaFoldDB" id="A0A933L6S5"/>
<keyword evidence="1" id="KW-0472">Membrane</keyword>